<comment type="cofactor">
    <cofactor evidence="1">
        <name>Zn(2+)</name>
        <dbReference type="ChEBI" id="CHEBI:29105"/>
    </cofactor>
</comment>
<dbReference type="GO" id="GO:0008108">
    <property type="term" value="F:UDP-glucose:hexose-1-phosphate uridylyltransferase activity"/>
    <property type="evidence" value="ECO:0007669"/>
    <property type="project" value="UniProtKB-EC"/>
</dbReference>
<comment type="caution">
    <text evidence="11">The sequence shown here is derived from an EMBL/GenBank/DDBJ whole genome shotgun (WGS) entry which is preliminary data.</text>
</comment>
<dbReference type="NCBIfam" id="TIGR00209">
    <property type="entry name" value="galT_1"/>
    <property type="match status" value="1"/>
</dbReference>
<dbReference type="PIRSF" id="PIRSF000808">
    <property type="entry name" value="GalT"/>
    <property type="match status" value="1"/>
</dbReference>
<dbReference type="Proteomes" id="UP001594288">
    <property type="component" value="Unassembled WGS sequence"/>
</dbReference>
<proteinExistence type="inferred from homology"/>
<name>A0ABV6YNP9_UNCEI</name>
<comment type="similarity">
    <text evidence="2">Belongs to the galactose-1-phosphate uridylyltransferase type 1 family.</text>
</comment>
<dbReference type="EMBL" id="JBHPEI010000022">
    <property type="protein sequence ID" value="MFC1799689.1"/>
    <property type="molecule type" value="Genomic_DNA"/>
</dbReference>
<evidence type="ECO:0000256" key="7">
    <source>
        <dbReference type="ARBA" id="ARBA00023277"/>
    </source>
</evidence>
<protein>
    <recommendedName>
        <fullName evidence="8">Galactose-1-phosphate uridylyltransferase</fullName>
        <ecNumber evidence="8">2.7.7.12</ecNumber>
    </recommendedName>
</protein>
<dbReference type="PANTHER" id="PTHR42763:SF2">
    <property type="entry name" value="ADP-GLUCOSE PHOSPHORYLASE"/>
    <property type="match status" value="1"/>
</dbReference>
<evidence type="ECO:0000259" key="10">
    <source>
        <dbReference type="Pfam" id="PF02744"/>
    </source>
</evidence>
<evidence type="ECO:0000256" key="1">
    <source>
        <dbReference type="ARBA" id="ARBA00001947"/>
    </source>
</evidence>
<dbReference type="PANTHER" id="PTHR42763">
    <property type="entry name" value="ADP-GLUCOSE PHOSPHORYLASE"/>
    <property type="match status" value="1"/>
</dbReference>
<reference evidence="11 12" key="1">
    <citation type="submission" date="2024-09" db="EMBL/GenBank/DDBJ databases">
        <authorList>
            <person name="D'Angelo T."/>
        </authorList>
    </citation>
    <scope>NUCLEOTIDE SEQUENCE [LARGE SCALE GENOMIC DNA]</scope>
    <source>
        <strain evidence="11">SAG AM-311-F02</strain>
    </source>
</reference>
<dbReference type="InterPro" id="IPR001937">
    <property type="entry name" value="GalP_UDPtransf1"/>
</dbReference>
<dbReference type="InterPro" id="IPR036265">
    <property type="entry name" value="HIT-like_sf"/>
</dbReference>
<evidence type="ECO:0000313" key="11">
    <source>
        <dbReference type="EMBL" id="MFC1799689.1"/>
    </source>
</evidence>
<keyword evidence="4 11" id="KW-0548">Nucleotidyltransferase</keyword>
<evidence type="ECO:0000256" key="2">
    <source>
        <dbReference type="ARBA" id="ARBA00010951"/>
    </source>
</evidence>
<dbReference type="Pfam" id="PF02744">
    <property type="entry name" value="GalP_UDP_tr_C"/>
    <property type="match status" value="1"/>
</dbReference>
<evidence type="ECO:0000256" key="6">
    <source>
        <dbReference type="ARBA" id="ARBA00022833"/>
    </source>
</evidence>
<keyword evidence="3 11" id="KW-0808">Transferase</keyword>
<dbReference type="Gene3D" id="3.30.428.10">
    <property type="entry name" value="HIT-like"/>
    <property type="match status" value="2"/>
</dbReference>
<dbReference type="InterPro" id="IPR005849">
    <property type="entry name" value="GalP_Utransf_N"/>
</dbReference>
<sequence length="343" mass="38615">MPDLRQNPATRKWSIIATERAKRPIDFARGHDEAVQPETYDKSCPFCRGNEHMTPEPVFTMPVKDGAGDTGGEWAVRVVPNRFAALVRPSGDRASTARTGTRLYLEMDGIGEHEVVIEGPDHSKTIATMTEQEVAMVMATYKERFLKLDRAEWNQQIIIFRNQGKGAGTSLQHPHSQIIGTPIVPEEIRSRLEIAQRYYDDYGTCLYCDMLESEIVEKSRIVASNSDFVAFTPFASTVPYETWIVPRRHASSFGVITDQETDLLGRMLRSALKGMYTLLNNPDYNYVIRSAPHHSAGEPHFHWYLEILPRLTTRAGFEIGSGMNINVVVPEDAASQLREAVES</sequence>
<evidence type="ECO:0000259" key="9">
    <source>
        <dbReference type="Pfam" id="PF01087"/>
    </source>
</evidence>
<feature type="domain" description="Galactose-1-phosphate uridyl transferase N-terminal" evidence="9">
    <location>
        <begin position="3"/>
        <end position="185"/>
    </location>
</feature>
<evidence type="ECO:0000256" key="5">
    <source>
        <dbReference type="ARBA" id="ARBA00022723"/>
    </source>
</evidence>
<evidence type="ECO:0000256" key="8">
    <source>
        <dbReference type="NCBIfam" id="TIGR00209"/>
    </source>
</evidence>
<organism evidence="11 12">
    <name type="scientific">Eiseniibacteriota bacterium</name>
    <dbReference type="NCBI Taxonomy" id="2212470"/>
    <lineage>
        <taxon>Bacteria</taxon>
        <taxon>Candidatus Eiseniibacteriota</taxon>
    </lineage>
</organism>
<evidence type="ECO:0000256" key="3">
    <source>
        <dbReference type="ARBA" id="ARBA00022679"/>
    </source>
</evidence>
<keyword evidence="5" id="KW-0479">Metal-binding</keyword>
<dbReference type="InterPro" id="IPR005850">
    <property type="entry name" value="GalP_Utransf_C"/>
</dbReference>
<keyword evidence="12" id="KW-1185">Reference proteome</keyword>
<evidence type="ECO:0000256" key="4">
    <source>
        <dbReference type="ARBA" id="ARBA00022695"/>
    </source>
</evidence>
<accession>A0ABV6YNP9</accession>
<dbReference type="InterPro" id="IPR053177">
    <property type="entry name" value="ADP-glucose_phosphorylase"/>
</dbReference>
<keyword evidence="6" id="KW-0862">Zinc</keyword>
<dbReference type="SUPFAM" id="SSF54197">
    <property type="entry name" value="HIT-like"/>
    <property type="match status" value="2"/>
</dbReference>
<gene>
    <name evidence="11" type="primary">galT</name>
    <name evidence="11" type="ORF">ACFL2Z_02100</name>
</gene>
<dbReference type="EC" id="2.7.7.12" evidence="8"/>
<dbReference type="Pfam" id="PF01087">
    <property type="entry name" value="GalP_UDP_transf"/>
    <property type="match status" value="1"/>
</dbReference>
<feature type="domain" description="Galactose-1-phosphate uridyl transferase C-terminal" evidence="10">
    <location>
        <begin position="194"/>
        <end position="339"/>
    </location>
</feature>
<evidence type="ECO:0000313" key="12">
    <source>
        <dbReference type="Proteomes" id="UP001594288"/>
    </source>
</evidence>
<keyword evidence="7" id="KW-0119">Carbohydrate metabolism</keyword>